<feature type="transmembrane region" description="Helical" evidence="8">
    <location>
        <begin position="6"/>
        <end position="23"/>
    </location>
</feature>
<evidence type="ECO:0000256" key="3">
    <source>
        <dbReference type="ARBA" id="ARBA00022692"/>
    </source>
</evidence>
<sequence length="199" mass="21364">MDYTTVILMAFGLAMDCFAVSMAKSTSLGRVSLPNFFAMALSFGIFQGLMPLIGFAAGISFADAIAAYDHWIAFGILAAIGIKMITDDVRQRRNCDEDKPACGQEPECNKSYGMGLVLLLSIATSIDALATGLVFITTPGWIFRAVLIIGMVSFAMSLTGSLLGSYFGKKIKFRFNILGGIVLIAIGIKILVEHTLPMI</sequence>
<feature type="transmembrane region" description="Helical" evidence="8">
    <location>
        <begin position="65"/>
        <end position="85"/>
    </location>
</feature>
<keyword evidence="4 8" id="KW-1133">Transmembrane helix</keyword>
<feature type="transmembrane region" description="Helical" evidence="8">
    <location>
        <begin position="116"/>
        <end position="136"/>
    </location>
</feature>
<comment type="subcellular location">
    <subcellularLocation>
        <location evidence="8">Cell membrane</location>
        <topology evidence="8">Multi-pass membrane protein</topology>
    </subcellularLocation>
</comment>
<organism evidence="9 10">
    <name type="scientific">Candidatus Enterocola intestinipullorum</name>
    <dbReference type="NCBI Taxonomy" id="2840783"/>
    <lineage>
        <taxon>Bacteria</taxon>
        <taxon>Pseudomonadati</taxon>
        <taxon>Bacteroidota</taxon>
        <taxon>Bacteroidia</taxon>
        <taxon>Bacteroidales</taxon>
        <taxon>Candidatus Enterocola</taxon>
    </lineage>
</organism>
<comment type="similarity">
    <text evidence="8">Belongs to the MntP (TC 9.B.29) family.</text>
</comment>
<keyword evidence="6 8" id="KW-0472">Membrane</keyword>
<evidence type="ECO:0000256" key="6">
    <source>
        <dbReference type="ARBA" id="ARBA00023136"/>
    </source>
</evidence>
<keyword evidence="7 8" id="KW-0464">Manganese</keyword>
<dbReference type="Pfam" id="PF02659">
    <property type="entry name" value="Mntp"/>
    <property type="match status" value="1"/>
</dbReference>
<comment type="function">
    <text evidence="8">Probably functions as a manganese efflux pump.</text>
</comment>
<evidence type="ECO:0000313" key="9">
    <source>
        <dbReference type="EMBL" id="MBO8446575.1"/>
    </source>
</evidence>
<dbReference type="GO" id="GO:0005384">
    <property type="term" value="F:manganese ion transmembrane transporter activity"/>
    <property type="evidence" value="ECO:0007669"/>
    <property type="project" value="UniProtKB-UniRule"/>
</dbReference>
<evidence type="ECO:0000313" key="10">
    <source>
        <dbReference type="Proteomes" id="UP000823637"/>
    </source>
</evidence>
<dbReference type="EMBL" id="JADIMR010000033">
    <property type="protein sequence ID" value="MBO8446575.1"/>
    <property type="molecule type" value="Genomic_DNA"/>
</dbReference>
<feature type="transmembrane region" description="Helical" evidence="8">
    <location>
        <begin position="35"/>
        <end position="59"/>
    </location>
</feature>
<evidence type="ECO:0000256" key="5">
    <source>
        <dbReference type="ARBA" id="ARBA00023065"/>
    </source>
</evidence>
<evidence type="ECO:0000256" key="7">
    <source>
        <dbReference type="ARBA" id="ARBA00023211"/>
    </source>
</evidence>
<gene>
    <name evidence="8" type="primary">mntP</name>
    <name evidence="9" type="ORF">IAC32_02365</name>
</gene>
<accession>A0A9D9EGQ9</accession>
<dbReference type="Proteomes" id="UP000823637">
    <property type="component" value="Unassembled WGS sequence"/>
</dbReference>
<reference evidence="9" key="2">
    <citation type="journal article" date="2021" name="PeerJ">
        <title>Extensive microbial diversity within the chicken gut microbiome revealed by metagenomics and culture.</title>
        <authorList>
            <person name="Gilroy R."/>
            <person name="Ravi A."/>
            <person name="Getino M."/>
            <person name="Pursley I."/>
            <person name="Horton D.L."/>
            <person name="Alikhan N.F."/>
            <person name="Baker D."/>
            <person name="Gharbi K."/>
            <person name="Hall N."/>
            <person name="Watson M."/>
            <person name="Adriaenssens E.M."/>
            <person name="Foster-Nyarko E."/>
            <person name="Jarju S."/>
            <person name="Secka A."/>
            <person name="Antonio M."/>
            <person name="Oren A."/>
            <person name="Chaudhuri R.R."/>
            <person name="La Ragione R."/>
            <person name="Hildebrand F."/>
            <person name="Pallen M.J."/>
        </authorList>
    </citation>
    <scope>NUCLEOTIDE SEQUENCE</scope>
    <source>
        <strain evidence="9">D3-1215</strain>
    </source>
</reference>
<name>A0A9D9EGQ9_9BACT</name>
<dbReference type="InterPro" id="IPR003810">
    <property type="entry name" value="Mntp/YtaF"/>
</dbReference>
<evidence type="ECO:0000256" key="2">
    <source>
        <dbReference type="ARBA" id="ARBA00022475"/>
    </source>
</evidence>
<comment type="caution">
    <text evidence="9">The sequence shown here is derived from an EMBL/GenBank/DDBJ whole genome shotgun (WGS) entry which is preliminary data.</text>
</comment>
<keyword evidence="2 8" id="KW-1003">Cell membrane</keyword>
<dbReference type="HAMAP" id="MF_01521">
    <property type="entry name" value="MntP_pump"/>
    <property type="match status" value="1"/>
</dbReference>
<keyword evidence="3 8" id="KW-0812">Transmembrane</keyword>
<protein>
    <recommendedName>
        <fullName evidence="8">Putative manganese efflux pump MntP</fullName>
    </recommendedName>
</protein>
<evidence type="ECO:0000256" key="8">
    <source>
        <dbReference type="HAMAP-Rule" id="MF_01521"/>
    </source>
</evidence>
<proteinExistence type="inferred from homology"/>
<keyword evidence="1 8" id="KW-0813">Transport</keyword>
<keyword evidence="5 8" id="KW-0406">Ion transport</keyword>
<evidence type="ECO:0000256" key="4">
    <source>
        <dbReference type="ARBA" id="ARBA00022989"/>
    </source>
</evidence>
<dbReference type="GO" id="GO:0005886">
    <property type="term" value="C:plasma membrane"/>
    <property type="evidence" value="ECO:0007669"/>
    <property type="project" value="UniProtKB-SubCell"/>
</dbReference>
<evidence type="ECO:0000256" key="1">
    <source>
        <dbReference type="ARBA" id="ARBA00022448"/>
    </source>
</evidence>
<feature type="transmembrane region" description="Helical" evidence="8">
    <location>
        <begin position="175"/>
        <end position="192"/>
    </location>
</feature>
<dbReference type="PANTHER" id="PTHR35529">
    <property type="entry name" value="MANGANESE EFFLUX PUMP MNTP-RELATED"/>
    <property type="match status" value="1"/>
</dbReference>
<dbReference type="InterPro" id="IPR022929">
    <property type="entry name" value="Put_MntP"/>
</dbReference>
<feature type="transmembrane region" description="Helical" evidence="8">
    <location>
        <begin position="142"/>
        <end position="163"/>
    </location>
</feature>
<dbReference type="PANTHER" id="PTHR35529:SF1">
    <property type="entry name" value="MANGANESE EFFLUX PUMP MNTP-RELATED"/>
    <property type="match status" value="1"/>
</dbReference>
<reference evidence="9" key="1">
    <citation type="submission" date="2020-10" db="EMBL/GenBank/DDBJ databases">
        <authorList>
            <person name="Gilroy R."/>
        </authorList>
    </citation>
    <scope>NUCLEOTIDE SEQUENCE</scope>
    <source>
        <strain evidence="9">D3-1215</strain>
    </source>
</reference>
<dbReference type="AlphaFoldDB" id="A0A9D9EGQ9"/>